<organism evidence="1 2">
    <name type="scientific">Neomoorella glycerini</name>
    <dbReference type="NCBI Taxonomy" id="55779"/>
    <lineage>
        <taxon>Bacteria</taxon>
        <taxon>Bacillati</taxon>
        <taxon>Bacillota</taxon>
        <taxon>Clostridia</taxon>
        <taxon>Neomoorellales</taxon>
        <taxon>Neomoorellaceae</taxon>
        <taxon>Neomoorella</taxon>
    </lineage>
</organism>
<evidence type="ECO:0000313" key="2">
    <source>
        <dbReference type="Proteomes" id="UP000425916"/>
    </source>
</evidence>
<protein>
    <submittedName>
        <fullName evidence="1">Uncharacterized protein</fullName>
    </submittedName>
</protein>
<accession>A0A0C7N256</accession>
<dbReference type="RefSeq" id="WP_054935458.1">
    <property type="nucleotide sequence ID" value="NZ_CP046244.1"/>
</dbReference>
<dbReference type="Proteomes" id="UP000425916">
    <property type="component" value="Chromosome"/>
</dbReference>
<dbReference type="InterPro" id="IPR021320">
    <property type="entry name" value="DUF2905"/>
</dbReference>
<dbReference type="PANTHER" id="PTHR36443:SF1">
    <property type="entry name" value="BSR5223 PROTEIN"/>
    <property type="match status" value="1"/>
</dbReference>
<evidence type="ECO:0000313" key="1">
    <source>
        <dbReference type="EMBL" id="QGP90779.1"/>
    </source>
</evidence>
<keyword evidence="2" id="KW-1185">Reference proteome</keyword>
<name>A0A0C7N256_9FIRM</name>
<dbReference type="AlphaFoldDB" id="A0A0C7N256"/>
<sequence length="74" mass="8318">MGDWSFFGKMLLGMGLLIALMGLILLGMGKLFSFGRLPGDIYIQKGNFTFYFPLLSSLLLSLILTIVLNLIFRR</sequence>
<dbReference type="PANTHER" id="PTHR36443">
    <property type="entry name" value="BSR5223 PROTEIN"/>
    <property type="match status" value="1"/>
</dbReference>
<reference evidence="1 2" key="1">
    <citation type="submission" date="2019-11" db="EMBL/GenBank/DDBJ databases">
        <title>Genome sequence of Moorella glycerini DSM11254.</title>
        <authorList>
            <person name="Poehlein A."/>
            <person name="Boeer T."/>
            <person name="Daniel R."/>
        </authorList>
    </citation>
    <scope>NUCLEOTIDE SEQUENCE [LARGE SCALE GENOMIC DNA]</scope>
    <source>
        <strain evidence="1 2">DSM 11254</strain>
    </source>
</reference>
<gene>
    <name evidence="1" type="ORF">MGLY_00900</name>
</gene>
<proteinExistence type="predicted"/>
<dbReference type="STRING" id="55779.200"/>
<dbReference type="EMBL" id="CP046244">
    <property type="protein sequence ID" value="QGP90779.1"/>
    <property type="molecule type" value="Genomic_DNA"/>
</dbReference>
<dbReference type="Pfam" id="PF11146">
    <property type="entry name" value="DUF2905"/>
    <property type="match status" value="1"/>
</dbReference>